<feature type="compositionally biased region" description="Basic residues" evidence="10">
    <location>
        <begin position="1"/>
        <end position="12"/>
    </location>
</feature>
<sequence length="2526" mass="280725">MPRGGGRGRGRPPRTQTPRSANFLRKPKAFGGGYVGDNNNSRASTPLSNYSSSSTHVRGKYERGRRDTAHRGRAFVQNLFDDDDEEMSRDSFGNASFDPGSENLDDLSNLDGDSDRSFVDDDSDSDFSVESGSTTSKRKVVFFRRPKSPEIPDDIEVTQLILPSSSNDLLIPTNFIMPCLGIYEILRHFRSIVRLSPFTYEDFCACLLAEEQCNLYTEIHIMLLKAILREEDNNSSTFGPSDVKDSINVSFFFNDSMTWAEVTRIYLESDRNSSGDFSETIAVLEKAEFPFVSVDDKVKVLQTLTDLFLTTNKVREEILMEGNIHYDDHCRACHKLGDLLCCETCSAVYHLACVEPPLEEVPDDDWLCNICRAHQVKGVTDCVSEAEKSGLLCRQDPVGYDRHGRKYWFLERRIIGFERELAFVISDLRDDINRQMTITEQLTEEKCTNNKKSAIEVENAQLEKIQSDRAKRKAEEEAEQIISTSDLGVVSAVETVETTTTTTTTTKSTIRITPSPDKEVVKTIEPGLMTSGRKSEERSESVNKGDNSHSTHNGDSSQSSEPKWPVLSKESKVIVVGGDGKQGQGLMNIQSVCPNSKPGTTFVLLNKEGNQMKISLAPKKDETDENKTEEENMQANGGRMMITRSKTGSLTPKLFSDSVMGTTIKTTTSNVKTLSTNNADEVLIINKDGEITRVARSKLATTTSIFTQQTYFKLGMDGGYKQYVNQYSTATLALNKYQHNEERDKRRYLSHKFSLTAASEFKWNGTIHGNKVMTMSTMRLSLAQLENSIPTPFMHPNWPLHRQAWMKALHLCNKPDDFANALAVLESVIKPCLMLPVWHENLGHIKLRKISSADREEMKKKEREQKKLADDELGRPLVWIKYTLGLKHQGWAWVRSSHRTNTTPQDTVGLRAAARKLQARQDRLIGSKEMDEKGVKMEVDENDKKPKVEIDTKQEVTEQSESKDEVIMMDTDVAEEVEVKTEVAEVEVKSEEIKTEEDEKTDTKQDSSGEVKDEKGDGNVDVKEEPMDVDITKEVPKTEKDIENEVKSVQTGNVDVESLSPKKVTKPVRVAQGNFSKANLKTYSLLTKKCDVDLIDVSKAIEEHTYYPKVTKPYAKLDNLLERRLRLEEIEKRQRDSILQQLQWKLKLEAAKQEQKEVCSSPEKNIISLSRPAVVEKKEPTKVKPVKYGCYSPLCQAGDVIGGQCYSVQCRFENDEEDDDEELDVDDAGDVQMEVDEDDEDKTDEGKKEASANKSGTEDEEVDILGDKDEGGSKSAAENLNANNANISGASAAKVIHVPFNKDETAKPASKTGVSVKSAVGSPKGKTMISIPGNLAQLIAQKTGQNLTYSQAQAYIRQALDKMTVDDIKSKIPKVRTTKDKVQLLKLAKAGVKKKAQKKTSLPVVQKFLTPSGFRNLFVLEKWEAKKLSRKAGKIEVHGFKYDCKMNNVDWLYPCPRPLFKTSFKYRLNTIKSLAAAGLHLRVFWASVRWDDMQTKPPAGGTNTSSTETEITTTELLKRRDIAPYGLRSEFQVRKIIVPLGVPEQPKEKYTPIRSGLRERKRAESPKLTEPSVTETWVPEERLELWEIKLFGEKVEKQRAAQQEKLNTQQAAQNATQIKQQLEEQLKQQRAAMQQKRLLEAQTTYTTTATVGGSVVSSGLTGVRPMVKVQIPGSPGTIALRPAGSQTIQLAPKPAQGTVVTMGGGQPLTAIKLNTGGTGLAGQTVVRAATPTTVRTSTPSNVQNVQIIQGPNGQLQVKGLMPGQQVIKLPDGRLQLISTVAQKQLQQQGGMVQLASSQPATPQRAAIQIQASQPTIQPQTVVVNSAGIPVSLGASAGTTPTKIVLGSQGGAQAMLVSTPQSSTVSAGTVSIMTSAGGGIARIISPVKGTAGQVIQKVGTSGGSIMALANTPQGPKIIRHITPQIVVQGQQQQPQSAVSVQLKQQQLQQQQAILAQQQATLQAAAAQQGQTPTQQPQTQQIKLPGGQILQLSGTPGQTITVTPQQLAALQQQQQLKLKQVDTSQPSSTNQPTVTTQTGASFQHQFVKQVGVGAEGKAGVVQTTVKSQTAGSTPTVQGTGPKSPAVAPNPTGQKYAVTPQVVQEVVRQALLQNQTPEIQAKLLAMQKHMVQQKAPDLKSIMPTATAISLPPPICSQALKSILDKIEREEKREQKLQRKAESAEEKQKRLAATKSQQILYKHKEALKREIQRKRHLNEQNMQVDIQNEIQELQKVQGGSRKKAVAVRQPVIPAATIALQKHQQELMKLPPMPPSSAQKVISTGGPGGVTRSLNPRQKLYCVCKQPYDESRFYIGCDLCSNWYHGECVNISETKSKYIDSFICDDCKKQQEVATEELYCLCLTPYDESRFYVGCDRCQDWFHCECVGITQRQADELDSYICPKCLRRDQEDPINQKELTDNDYELLFKLLHSLQVHKMGWPFLEAVDPIEVPDYYEIVKDPMDLSQVEANLDGHQYRRLTDFIKDVTKIFNNCRLYNPPDTPFFQCAEVLETYFVQKLKAMKDKFLHSQE</sequence>
<dbReference type="InterPro" id="IPR038028">
    <property type="entry name" value="BPTF"/>
</dbReference>
<feature type="compositionally biased region" description="Basic and acidic residues" evidence="10">
    <location>
        <begin position="978"/>
        <end position="993"/>
    </location>
</feature>
<feature type="region of interest" description="Disordered" evidence="10">
    <location>
        <begin position="1"/>
        <end position="131"/>
    </location>
</feature>
<evidence type="ECO:0000256" key="10">
    <source>
        <dbReference type="SAM" id="MobiDB-lite"/>
    </source>
</evidence>
<feature type="compositionally biased region" description="Basic and acidic residues" evidence="10">
    <location>
        <begin position="1001"/>
        <end position="1024"/>
    </location>
</feature>
<dbReference type="InterPro" id="IPR013083">
    <property type="entry name" value="Znf_RING/FYVE/PHD"/>
</dbReference>
<evidence type="ECO:0000256" key="2">
    <source>
        <dbReference type="ARBA" id="ARBA00022723"/>
    </source>
</evidence>
<feature type="domain" description="Bromo" evidence="11">
    <location>
        <begin position="2430"/>
        <end position="2500"/>
    </location>
</feature>
<dbReference type="InterPro" id="IPR019787">
    <property type="entry name" value="Znf_PHD-finger"/>
</dbReference>
<evidence type="ECO:0000313" key="15">
    <source>
        <dbReference type="Proteomes" id="UP001164746"/>
    </source>
</evidence>
<feature type="compositionally biased region" description="Basic and acidic residues" evidence="10">
    <location>
        <begin position="533"/>
        <end position="549"/>
    </location>
</feature>
<evidence type="ECO:0000256" key="7">
    <source>
        <dbReference type="PROSITE-ProRule" id="PRU00035"/>
    </source>
</evidence>
<dbReference type="EMBL" id="CP111013">
    <property type="protein sequence ID" value="WAQ96933.1"/>
    <property type="molecule type" value="Genomic_DNA"/>
</dbReference>
<evidence type="ECO:0000256" key="5">
    <source>
        <dbReference type="ARBA" id="ARBA00023117"/>
    </source>
</evidence>
<reference evidence="14" key="1">
    <citation type="submission" date="2022-11" db="EMBL/GenBank/DDBJ databases">
        <title>Centuries of genome instability and evolution in soft-shell clam transmissible cancer (bioRxiv).</title>
        <authorList>
            <person name="Hart S.F.M."/>
            <person name="Yonemitsu M.A."/>
            <person name="Giersch R.M."/>
            <person name="Beal B.F."/>
            <person name="Arriagada G."/>
            <person name="Davis B.W."/>
            <person name="Ostrander E.A."/>
            <person name="Goff S.P."/>
            <person name="Metzger M.J."/>
        </authorList>
    </citation>
    <scope>NUCLEOTIDE SEQUENCE</scope>
    <source>
        <strain evidence="14">MELC-2E11</strain>
        <tissue evidence="14">Siphon/mantle</tissue>
    </source>
</reference>
<feature type="domain" description="PHD-type" evidence="12">
    <location>
        <begin position="2336"/>
        <end position="2403"/>
    </location>
</feature>
<dbReference type="InterPro" id="IPR018359">
    <property type="entry name" value="Bromodomain_CS"/>
</dbReference>
<feature type="compositionally biased region" description="Basic and acidic residues" evidence="10">
    <location>
        <begin position="1554"/>
        <end position="1567"/>
    </location>
</feature>
<evidence type="ECO:0000256" key="6">
    <source>
        <dbReference type="ARBA" id="ARBA00023242"/>
    </source>
</evidence>
<feature type="compositionally biased region" description="Low complexity" evidence="10">
    <location>
        <begin position="44"/>
        <end position="54"/>
    </location>
</feature>
<keyword evidence="9" id="KW-0175">Coiled coil</keyword>
<feature type="compositionally biased region" description="Low complexity" evidence="10">
    <location>
        <begin position="497"/>
        <end position="506"/>
    </location>
</feature>
<keyword evidence="2" id="KW-0479">Metal-binding</keyword>
<dbReference type="InterPro" id="IPR011011">
    <property type="entry name" value="Znf_FYVE_PHD"/>
</dbReference>
<dbReference type="PANTHER" id="PTHR45975:SF2">
    <property type="entry name" value="NUCLEOSOME-REMODELING FACTOR SUBUNIT BPTF"/>
    <property type="match status" value="1"/>
</dbReference>
<dbReference type="InterPro" id="IPR019786">
    <property type="entry name" value="Zinc_finger_PHD-type_CS"/>
</dbReference>
<organism evidence="14 15">
    <name type="scientific">Mya arenaria</name>
    <name type="common">Soft-shell clam</name>
    <dbReference type="NCBI Taxonomy" id="6604"/>
    <lineage>
        <taxon>Eukaryota</taxon>
        <taxon>Metazoa</taxon>
        <taxon>Spiralia</taxon>
        <taxon>Lophotrochozoa</taxon>
        <taxon>Mollusca</taxon>
        <taxon>Bivalvia</taxon>
        <taxon>Autobranchia</taxon>
        <taxon>Heteroconchia</taxon>
        <taxon>Euheterodonta</taxon>
        <taxon>Imparidentia</taxon>
        <taxon>Neoheterodontei</taxon>
        <taxon>Myida</taxon>
        <taxon>Myoidea</taxon>
        <taxon>Myidae</taxon>
        <taxon>Mya</taxon>
    </lineage>
</organism>
<dbReference type="PANTHER" id="PTHR45975">
    <property type="entry name" value="NUCLEOSOME-REMODELING FACTOR SUBUNIT BPTF"/>
    <property type="match status" value="1"/>
</dbReference>
<dbReference type="InterPro" id="IPR036427">
    <property type="entry name" value="Bromodomain-like_sf"/>
</dbReference>
<dbReference type="Proteomes" id="UP001164746">
    <property type="component" value="Chromosome 2"/>
</dbReference>
<dbReference type="PROSITE" id="PS50827">
    <property type="entry name" value="DDT"/>
    <property type="match status" value="1"/>
</dbReference>
<keyword evidence="6" id="KW-0539">Nucleus</keyword>
<evidence type="ECO:0000259" key="12">
    <source>
        <dbReference type="PROSITE" id="PS50016"/>
    </source>
</evidence>
<dbReference type="Pfam" id="PF02791">
    <property type="entry name" value="DDT"/>
    <property type="match status" value="1"/>
</dbReference>
<comment type="subcellular location">
    <subcellularLocation>
        <location evidence="1">Nucleus</location>
    </subcellularLocation>
</comment>
<dbReference type="SMART" id="SM00571">
    <property type="entry name" value="DDT"/>
    <property type="match status" value="1"/>
</dbReference>
<dbReference type="Pfam" id="PF00628">
    <property type="entry name" value="PHD"/>
    <property type="match status" value="3"/>
</dbReference>
<dbReference type="PROSITE" id="PS50016">
    <property type="entry name" value="ZF_PHD_2"/>
    <property type="match status" value="2"/>
</dbReference>
<feature type="coiled-coil region" evidence="9">
    <location>
        <begin position="1939"/>
        <end position="1966"/>
    </location>
</feature>
<dbReference type="Pfam" id="PF00439">
    <property type="entry name" value="Bromodomain"/>
    <property type="match status" value="1"/>
</dbReference>
<dbReference type="SUPFAM" id="SSF57903">
    <property type="entry name" value="FYVE/PHD zinc finger"/>
    <property type="match status" value="3"/>
</dbReference>
<feature type="domain" description="DDT" evidence="13">
    <location>
        <begin position="173"/>
        <end position="233"/>
    </location>
</feature>
<accession>A0ABY7DI65</accession>
<gene>
    <name evidence="14" type="ORF">MAR_029623</name>
</gene>
<keyword evidence="3 8" id="KW-0863">Zinc-finger</keyword>
<evidence type="ECO:0000256" key="3">
    <source>
        <dbReference type="ARBA" id="ARBA00022771"/>
    </source>
</evidence>
<dbReference type="Pfam" id="PF15612">
    <property type="entry name" value="WHIM1"/>
    <property type="match status" value="1"/>
</dbReference>
<keyword evidence="15" id="KW-1185">Reference proteome</keyword>
<feature type="compositionally biased region" description="Basic and acidic residues" evidence="10">
    <location>
        <begin position="59"/>
        <end position="70"/>
    </location>
</feature>
<keyword evidence="4" id="KW-0862">Zinc</keyword>
<dbReference type="PROSITE" id="PS50014">
    <property type="entry name" value="BROMODOMAIN_2"/>
    <property type="match status" value="1"/>
</dbReference>
<dbReference type="SMART" id="SM00297">
    <property type="entry name" value="BROMO"/>
    <property type="match status" value="1"/>
</dbReference>
<dbReference type="InterPro" id="IPR001965">
    <property type="entry name" value="Znf_PHD"/>
</dbReference>
<feature type="coiled-coil region" evidence="9">
    <location>
        <begin position="2156"/>
        <end position="2193"/>
    </location>
</feature>
<feature type="domain" description="PHD-type" evidence="12">
    <location>
        <begin position="327"/>
        <end position="374"/>
    </location>
</feature>
<evidence type="ECO:0000259" key="11">
    <source>
        <dbReference type="PROSITE" id="PS50014"/>
    </source>
</evidence>
<dbReference type="PROSITE" id="PS01359">
    <property type="entry name" value="ZF_PHD_1"/>
    <property type="match status" value="1"/>
</dbReference>
<feature type="compositionally biased region" description="Polar residues" evidence="10">
    <location>
        <begin position="550"/>
        <end position="561"/>
    </location>
</feature>
<evidence type="ECO:0000313" key="14">
    <source>
        <dbReference type="EMBL" id="WAQ96933.1"/>
    </source>
</evidence>
<proteinExistence type="predicted"/>
<keyword evidence="5 7" id="KW-0103">Bromodomain</keyword>
<evidence type="ECO:0000256" key="8">
    <source>
        <dbReference type="PROSITE-ProRule" id="PRU00146"/>
    </source>
</evidence>
<evidence type="ECO:0000259" key="13">
    <source>
        <dbReference type="PROSITE" id="PS50827"/>
    </source>
</evidence>
<dbReference type="SUPFAM" id="SSF47370">
    <property type="entry name" value="Bromodomain"/>
    <property type="match status" value="1"/>
</dbReference>
<evidence type="ECO:0000256" key="1">
    <source>
        <dbReference type="ARBA" id="ARBA00004123"/>
    </source>
</evidence>
<dbReference type="CDD" id="cd05509">
    <property type="entry name" value="Bromo_gcn5_like"/>
    <property type="match status" value="1"/>
</dbReference>
<dbReference type="Gene3D" id="1.20.920.10">
    <property type="entry name" value="Bromodomain-like"/>
    <property type="match status" value="1"/>
</dbReference>
<evidence type="ECO:0000256" key="4">
    <source>
        <dbReference type="ARBA" id="ARBA00022833"/>
    </source>
</evidence>
<evidence type="ECO:0000256" key="9">
    <source>
        <dbReference type="SAM" id="Coils"/>
    </source>
</evidence>
<dbReference type="InterPro" id="IPR018501">
    <property type="entry name" value="DDT_dom"/>
</dbReference>
<dbReference type="InterPro" id="IPR028942">
    <property type="entry name" value="WHIM1_dom"/>
</dbReference>
<dbReference type="CDD" id="cd15560">
    <property type="entry name" value="PHD2_3_BPTF"/>
    <property type="match status" value="2"/>
</dbReference>
<dbReference type="InterPro" id="IPR001487">
    <property type="entry name" value="Bromodomain"/>
</dbReference>
<protein>
    <submittedName>
        <fullName evidence="14">NU301-like protein</fullName>
    </submittedName>
</protein>
<dbReference type="CDD" id="cd15559">
    <property type="entry name" value="PHD1_BPTF"/>
    <property type="match status" value="1"/>
</dbReference>
<feature type="region of interest" description="Disordered" evidence="10">
    <location>
        <begin position="978"/>
        <end position="1024"/>
    </location>
</feature>
<feature type="compositionally biased region" description="Acidic residues" evidence="10">
    <location>
        <begin position="1216"/>
        <end position="1243"/>
    </location>
</feature>
<dbReference type="SMART" id="SM00249">
    <property type="entry name" value="PHD"/>
    <property type="match status" value="3"/>
</dbReference>
<feature type="region of interest" description="Disordered" evidence="10">
    <location>
        <begin position="1216"/>
        <end position="1277"/>
    </location>
</feature>
<dbReference type="PRINTS" id="PR00503">
    <property type="entry name" value="BROMODOMAIN"/>
</dbReference>
<dbReference type="PROSITE" id="PS00633">
    <property type="entry name" value="BROMODOMAIN_1"/>
    <property type="match status" value="1"/>
</dbReference>
<name>A0ABY7DI65_MYAAR</name>
<feature type="region of interest" description="Disordered" evidence="10">
    <location>
        <begin position="497"/>
        <end position="568"/>
    </location>
</feature>
<feature type="region of interest" description="Disordered" evidence="10">
    <location>
        <begin position="1554"/>
        <end position="1573"/>
    </location>
</feature>
<dbReference type="Gene3D" id="3.30.40.10">
    <property type="entry name" value="Zinc/RING finger domain, C3HC4 (zinc finger)"/>
    <property type="match status" value="3"/>
</dbReference>
<feature type="compositionally biased region" description="Low complexity" evidence="10">
    <location>
        <begin position="100"/>
        <end position="111"/>
    </location>
</feature>
<feature type="coiled-coil region" evidence="9">
    <location>
        <begin position="1605"/>
        <end position="1642"/>
    </location>
</feature>